<keyword evidence="4" id="KW-0418">Kinase</keyword>
<keyword evidence="4" id="KW-0808">Transferase</keyword>
<evidence type="ECO:0000313" key="5">
    <source>
        <dbReference type="Proteomes" id="UP000439903"/>
    </source>
</evidence>
<organism evidence="4 5">
    <name type="scientific">Gigaspora margarita</name>
    <dbReference type="NCBI Taxonomy" id="4874"/>
    <lineage>
        <taxon>Eukaryota</taxon>
        <taxon>Fungi</taxon>
        <taxon>Fungi incertae sedis</taxon>
        <taxon>Mucoromycota</taxon>
        <taxon>Glomeromycotina</taxon>
        <taxon>Glomeromycetes</taxon>
        <taxon>Diversisporales</taxon>
        <taxon>Gigasporaceae</taxon>
        <taxon>Gigaspora</taxon>
    </lineage>
</organism>
<evidence type="ECO:0000259" key="3">
    <source>
        <dbReference type="PROSITE" id="PS50011"/>
    </source>
</evidence>
<proteinExistence type="predicted"/>
<reference evidence="4 5" key="1">
    <citation type="journal article" date="2019" name="Environ. Microbiol.">
        <title>At the nexus of three kingdoms: the genome of the mycorrhizal fungus Gigaspora margarita provides insights into plant, endobacterial and fungal interactions.</title>
        <authorList>
            <person name="Venice F."/>
            <person name="Ghignone S."/>
            <person name="Salvioli di Fossalunga A."/>
            <person name="Amselem J."/>
            <person name="Novero M."/>
            <person name="Xianan X."/>
            <person name="Sedzielewska Toro K."/>
            <person name="Morin E."/>
            <person name="Lipzen A."/>
            <person name="Grigoriev I.V."/>
            <person name="Henrissat B."/>
            <person name="Martin F.M."/>
            <person name="Bonfante P."/>
        </authorList>
    </citation>
    <scope>NUCLEOTIDE SEQUENCE [LARGE SCALE GENOMIC DNA]</scope>
    <source>
        <strain evidence="4 5">BEG34</strain>
    </source>
</reference>
<keyword evidence="4" id="KW-0723">Serine/threonine-protein kinase</keyword>
<dbReference type="PRINTS" id="PR00109">
    <property type="entry name" value="TYRKINASE"/>
</dbReference>
<dbReference type="Pfam" id="PF07714">
    <property type="entry name" value="PK_Tyr_Ser-Thr"/>
    <property type="match status" value="3"/>
</dbReference>
<sequence>MSFSKEKSEKLLGELISDKRVIFHDYNEFTNVEKTNEGGFGTILKAEWKTYGLPVAFKSLKVNSNSNEFINEFVNELQLLRTVSLHPNITFLYGITKDPFDNHILILQFANEGNLREYLKKNFDCLEWTDKYRIAKEITQGLLFLHNNNIIHRDLHSKNILVHDRKMMIADFGLSQTISDMHTTTTNIPGMPAYIDPQWFKNNSYKLDKKSDIYSFGVILWEISSGKPPFQSFTSREAIVIYVFKGQREVPVKGTPHQYSDLYTRCWDEDPDKRPNARSILDTLNKFSPETVNNKIITKNLLNVQLEKFISQQLINYINYNEFTHITEINERNPYKFEWKHFKLTVFLKKLNIGTNVDIQDLAKQLNLIQRASFHPNIVHFYGVTKDSGHLISVLQFANNRTLQEYLNENFNKLQWVDKFHIANEIAWGLAFLHNLNIIHKDLHSKNILIHEKRDEKRAMITGLFKHVIKTPVSNSMADRMTEYIDPQCFKDYTYQRSKASDIYSLGVILWEITSGRKPFYLLKSKEEIAIHIFKGNRERPIKGSPPQYVNLYTSCWDDDPGKRPEIKTIIKILNQLYPRNIHEGNEKPLNKLINKAINDQHINFFNHVEFSGNRLDGYYYEILQFAGKITLRNYLSHNFSKLNWNEKLHMAKEIAEGLEFLHKNNINHCDLHNENILAHEKKMIITGFSLSKQKKMQAYTEPQCFKNPLYKLDNKSDIYSLGIIFWEISSGRPPFDSKYGIPKRILKREKETIIKEVPSQYIELYTKCWDTEPKNRPEIESVLNTLTNIHLT</sequence>
<dbReference type="PANTHER" id="PTHR44329:SF298">
    <property type="entry name" value="MIXED LINEAGE KINASE DOMAIN-LIKE PROTEIN"/>
    <property type="match status" value="1"/>
</dbReference>
<dbReference type="InterPro" id="IPR011009">
    <property type="entry name" value="Kinase-like_dom_sf"/>
</dbReference>
<feature type="domain" description="Protein kinase" evidence="3">
    <location>
        <begin position="29"/>
        <end position="288"/>
    </location>
</feature>
<dbReference type="AlphaFoldDB" id="A0A8H3XHM7"/>
<dbReference type="EMBL" id="WTPW01001076">
    <property type="protein sequence ID" value="KAF0458586.1"/>
    <property type="molecule type" value="Genomic_DNA"/>
</dbReference>
<dbReference type="SUPFAM" id="SSF56112">
    <property type="entry name" value="Protein kinase-like (PK-like)"/>
    <property type="match status" value="3"/>
</dbReference>
<dbReference type="Proteomes" id="UP000439903">
    <property type="component" value="Unassembled WGS sequence"/>
</dbReference>
<keyword evidence="5" id="KW-1185">Reference proteome</keyword>
<evidence type="ECO:0000313" key="4">
    <source>
        <dbReference type="EMBL" id="KAF0458586.1"/>
    </source>
</evidence>
<dbReference type="Gene3D" id="1.10.510.10">
    <property type="entry name" value="Transferase(Phosphotransferase) domain 1"/>
    <property type="match status" value="3"/>
</dbReference>
<dbReference type="InterPro" id="IPR000719">
    <property type="entry name" value="Prot_kinase_dom"/>
</dbReference>
<protein>
    <submittedName>
        <fullName evidence="4">Serine/threonine protein kinase</fullName>
    </submittedName>
</protein>
<dbReference type="PROSITE" id="PS50011">
    <property type="entry name" value="PROTEIN_KINASE_DOM"/>
    <property type="match status" value="3"/>
</dbReference>
<gene>
    <name evidence="4" type="ORF">F8M41_000937</name>
</gene>
<dbReference type="GO" id="GO:0097527">
    <property type="term" value="P:necroptotic signaling pathway"/>
    <property type="evidence" value="ECO:0007669"/>
    <property type="project" value="TreeGrafter"/>
</dbReference>
<comment type="caution">
    <text evidence="4">The sequence shown here is derived from an EMBL/GenBank/DDBJ whole genome shotgun (WGS) entry which is preliminary data.</text>
</comment>
<dbReference type="GO" id="GO:0005524">
    <property type="term" value="F:ATP binding"/>
    <property type="evidence" value="ECO:0007669"/>
    <property type="project" value="UniProtKB-KW"/>
</dbReference>
<feature type="domain" description="Protein kinase" evidence="3">
    <location>
        <begin position="568"/>
        <end position="793"/>
    </location>
</feature>
<keyword evidence="1" id="KW-0547">Nucleotide-binding</keyword>
<dbReference type="InterPro" id="IPR051681">
    <property type="entry name" value="Ser/Thr_Kinases-Pseudokinases"/>
</dbReference>
<evidence type="ECO:0000256" key="2">
    <source>
        <dbReference type="ARBA" id="ARBA00022840"/>
    </source>
</evidence>
<dbReference type="OrthoDB" id="2376333at2759"/>
<keyword evidence="2" id="KW-0067">ATP-binding</keyword>
<accession>A0A8H3XHM7</accession>
<name>A0A8H3XHM7_GIGMA</name>
<dbReference type="InterPro" id="IPR001245">
    <property type="entry name" value="Ser-Thr/Tyr_kinase_cat_dom"/>
</dbReference>
<evidence type="ECO:0000256" key="1">
    <source>
        <dbReference type="ARBA" id="ARBA00022741"/>
    </source>
</evidence>
<dbReference type="GO" id="GO:0004674">
    <property type="term" value="F:protein serine/threonine kinase activity"/>
    <property type="evidence" value="ECO:0007669"/>
    <property type="project" value="UniProtKB-KW"/>
</dbReference>
<dbReference type="PANTHER" id="PTHR44329">
    <property type="entry name" value="SERINE/THREONINE-PROTEIN KINASE TNNI3K-RELATED"/>
    <property type="match status" value="1"/>
</dbReference>
<feature type="domain" description="Protein kinase" evidence="3">
    <location>
        <begin position="312"/>
        <end position="578"/>
    </location>
</feature>